<name>A0ACD1HY34_9EURO</name>
<gene>
    <name evidence="1" type="ORF">BO79DRAFT_233678</name>
</gene>
<accession>A0ACD1HY34</accession>
<organism evidence="1 2">
    <name type="scientific">Aspergillus costaricaensis CBS 115574</name>
    <dbReference type="NCBI Taxonomy" id="1448317"/>
    <lineage>
        <taxon>Eukaryota</taxon>
        <taxon>Fungi</taxon>
        <taxon>Dikarya</taxon>
        <taxon>Ascomycota</taxon>
        <taxon>Pezizomycotina</taxon>
        <taxon>Eurotiomycetes</taxon>
        <taxon>Eurotiomycetidae</taxon>
        <taxon>Eurotiales</taxon>
        <taxon>Aspergillaceae</taxon>
        <taxon>Aspergillus</taxon>
        <taxon>Aspergillus subgen. Circumdati</taxon>
    </lineage>
</organism>
<evidence type="ECO:0000313" key="1">
    <source>
        <dbReference type="EMBL" id="RAK83073.1"/>
    </source>
</evidence>
<reference evidence="1" key="1">
    <citation type="submission" date="2018-02" db="EMBL/GenBank/DDBJ databases">
        <title>The genomes of Aspergillus section Nigri reveals drivers in fungal speciation.</title>
        <authorList>
            <consortium name="DOE Joint Genome Institute"/>
            <person name="Vesth T.C."/>
            <person name="Nybo J."/>
            <person name="Theobald S."/>
            <person name="Brandl J."/>
            <person name="Frisvad J.C."/>
            <person name="Nielsen K.F."/>
            <person name="Lyhne E.K."/>
            <person name="Kogle M.E."/>
            <person name="Kuo A."/>
            <person name="Riley R."/>
            <person name="Clum A."/>
            <person name="Nolan M."/>
            <person name="Lipzen A."/>
            <person name="Salamov A."/>
            <person name="Henrissat B."/>
            <person name="Wiebenga A."/>
            <person name="De vries R.P."/>
            <person name="Grigoriev I.V."/>
            <person name="Mortensen U.H."/>
            <person name="Andersen M.R."/>
            <person name="Baker S.E."/>
        </authorList>
    </citation>
    <scope>NUCLEOTIDE SEQUENCE</scope>
    <source>
        <strain evidence="1">CBS 115574</strain>
    </source>
</reference>
<sequence length="159" mass="17716">MPHATCYKLQATATVDTDGAAAAAVQQSLSGFHTACPGCDRSGRPCIRPRVGELWPNNLGYPRLTRVCLVLTLKLGGGEVTAKERTRVRVREKWRPMSHFSWEPSNAEVVEKQMGEERKPAEAFRVGFLSRSHWLPHLQPEVCTGRTPQASLFAFCRVL</sequence>
<protein>
    <submittedName>
        <fullName evidence="1">Uncharacterized protein</fullName>
    </submittedName>
</protein>
<dbReference type="EMBL" id="KZ824600">
    <property type="protein sequence ID" value="RAK83073.1"/>
    <property type="molecule type" value="Genomic_DNA"/>
</dbReference>
<proteinExistence type="predicted"/>
<dbReference type="Proteomes" id="UP000249748">
    <property type="component" value="Unassembled WGS sequence"/>
</dbReference>
<keyword evidence="2" id="KW-1185">Reference proteome</keyword>
<evidence type="ECO:0000313" key="2">
    <source>
        <dbReference type="Proteomes" id="UP000249748"/>
    </source>
</evidence>